<name>A0A7K0DH21_9NOCA</name>
<dbReference type="SUPFAM" id="SSF51419">
    <property type="entry name" value="PLP-binding barrel"/>
    <property type="match status" value="1"/>
</dbReference>
<feature type="domain" description="Orn/DAP/Arg decarboxylase 2 N-terminal" evidence="5">
    <location>
        <begin position="242"/>
        <end position="425"/>
    </location>
</feature>
<evidence type="ECO:0000256" key="1">
    <source>
        <dbReference type="ARBA" id="ARBA00001933"/>
    </source>
</evidence>
<comment type="caution">
    <text evidence="6">The sequence shown here is derived from an EMBL/GenBank/DDBJ whole genome shotgun (WGS) entry which is preliminary data.</text>
</comment>
<dbReference type="Pfam" id="PF02784">
    <property type="entry name" value="Orn_Arg_deC_N"/>
    <property type="match status" value="1"/>
</dbReference>
<dbReference type="InterPro" id="IPR022644">
    <property type="entry name" value="De-COase2_N"/>
</dbReference>
<feature type="active site" description="Proton donor" evidence="3">
    <location>
        <position position="558"/>
    </location>
</feature>
<evidence type="ECO:0000313" key="7">
    <source>
        <dbReference type="Proteomes" id="UP000431401"/>
    </source>
</evidence>
<dbReference type="GO" id="GO:0008836">
    <property type="term" value="F:diaminopimelate decarboxylase activity"/>
    <property type="evidence" value="ECO:0007669"/>
    <property type="project" value="UniProtKB-EC"/>
</dbReference>
<comment type="cofactor">
    <cofactor evidence="1 3">
        <name>pyridoxal 5'-phosphate</name>
        <dbReference type="ChEBI" id="CHEBI:597326"/>
    </cofactor>
</comment>
<reference evidence="6 7" key="1">
    <citation type="submission" date="2019-10" db="EMBL/GenBank/DDBJ databases">
        <title>Nocardia macrotermitis sp. nov. and Nocardia aurantia sp. nov., isolated from the gut of fungus growing-termite Macrotermes natalensis.</title>
        <authorList>
            <person name="Benndorf R."/>
            <person name="Schwitalla J."/>
            <person name="Martin K."/>
            <person name="De Beer W."/>
            <person name="Kaster A.-K."/>
            <person name="Vollmers J."/>
            <person name="Poulsen M."/>
            <person name="Beemelmanns C."/>
        </authorList>
    </citation>
    <scope>NUCLEOTIDE SEQUENCE [LARGE SCALE GENOMIC DNA]</scope>
    <source>
        <strain evidence="6 7">RB56</strain>
    </source>
</reference>
<dbReference type="EMBL" id="WEGI01000001">
    <property type="protein sequence ID" value="MQY25106.1"/>
    <property type="molecule type" value="Genomic_DNA"/>
</dbReference>
<proteinExistence type="predicted"/>
<dbReference type="AlphaFoldDB" id="A0A7K0DH21"/>
<accession>A0A7K0DH21</accession>
<dbReference type="Proteomes" id="UP000431401">
    <property type="component" value="Unassembled WGS sequence"/>
</dbReference>
<dbReference type="Gene3D" id="3.20.20.10">
    <property type="entry name" value="Alanine racemase"/>
    <property type="match status" value="1"/>
</dbReference>
<dbReference type="PANTHER" id="PTHR43727">
    <property type="entry name" value="DIAMINOPIMELATE DECARBOXYLASE"/>
    <property type="match status" value="1"/>
</dbReference>
<feature type="compositionally biased region" description="Basic and acidic residues" evidence="4">
    <location>
        <begin position="145"/>
        <end position="155"/>
    </location>
</feature>
<dbReference type="GO" id="GO:0009089">
    <property type="term" value="P:lysine biosynthetic process via diaminopimelate"/>
    <property type="evidence" value="ECO:0007669"/>
    <property type="project" value="TreeGrafter"/>
</dbReference>
<evidence type="ECO:0000256" key="4">
    <source>
        <dbReference type="SAM" id="MobiDB-lite"/>
    </source>
</evidence>
<evidence type="ECO:0000256" key="3">
    <source>
        <dbReference type="PIRSR" id="PIRSR600183-50"/>
    </source>
</evidence>
<evidence type="ECO:0000256" key="2">
    <source>
        <dbReference type="ARBA" id="ARBA00022898"/>
    </source>
</evidence>
<feature type="compositionally biased region" description="Low complexity" evidence="4">
    <location>
        <begin position="49"/>
        <end position="71"/>
    </location>
</feature>
<dbReference type="InterPro" id="IPR029066">
    <property type="entry name" value="PLP-binding_barrel"/>
</dbReference>
<sequence length="624" mass="65805">MGLSAAAQFSLWETEDTDPTPRTEPSATTTAPASHRPRARRRPTPPTDVPVAATDPQADSAVPAAENAEAAGRPEMMPTLPISAPPGTTTPPASAPAGAGRGETATTVAAIAEPGNAVGTSPDDTAETDTEDVAAESISPVSRYDGPEARTRAPETTEPDTVDVEPENDTAAAQFGPSTAPGERASAHGYLAAPMPAHVDEWERRLLADPDLLGDIAFAIGRPFHVMYPARVGGNIAAFREVFAAAGIDGAIYFGKKANKAGCVVRACAEHGAGADVASIGELSSALAQGIRGEDLMVTGPAKSDRLLWLAARHGALIAVDEPDELNRLVTGGIAARVLLRVRPPGSDSRFGMTDAELDHAVAGTQLVPIRLEGFSFHLSGYEPVPRSELAASLIERCLRARDYGHPASTISLGGGFGVDYVPADAWVRFTADGGPHWFHGGKRFDSYYPYHCPTPGALMLAAVLTHGGLAKQLRDNNIRPAIEPGRALLDRVGSTVFRVQGAKTRIAQDISYQLLTVDGTSLSLSEQWFASEYLPDPVPWPSRPGPVTGTVVGAATCLESDMLSWRRIPLPRPAVPGDLLVYPNTAGYQMDSNESAFHELPIPPKVVLHDAPDGRLRWTLDAG</sequence>
<dbReference type="SUPFAM" id="SSF50621">
    <property type="entry name" value="Alanine racemase C-terminal domain-like"/>
    <property type="match status" value="1"/>
</dbReference>
<feature type="compositionally biased region" description="Low complexity" evidence="4">
    <location>
        <begin position="85"/>
        <end position="98"/>
    </location>
</feature>
<keyword evidence="7" id="KW-1185">Reference proteome</keyword>
<dbReference type="EC" id="4.1.1.20" evidence="6"/>
<feature type="compositionally biased region" description="Acidic residues" evidence="4">
    <location>
        <begin position="124"/>
        <end position="134"/>
    </location>
</feature>
<feature type="modified residue" description="N6-(pyridoxal phosphate)lysine" evidence="3">
    <location>
        <position position="257"/>
    </location>
</feature>
<keyword evidence="2 3" id="KW-0663">Pyridoxal phosphate</keyword>
<organism evidence="6 7">
    <name type="scientific">Nocardia aurantia</name>
    <dbReference type="NCBI Taxonomy" id="2585199"/>
    <lineage>
        <taxon>Bacteria</taxon>
        <taxon>Bacillati</taxon>
        <taxon>Actinomycetota</taxon>
        <taxon>Actinomycetes</taxon>
        <taxon>Mycobacteriales</taxon>
        <taxon>Nocardiaceae</taxon>
        <taxon>Nocardia</taxon>
    </lineage>
</organism>
<feature type="compositionally biased region" description="Low complexity" evidence="4">
    <location>
        <begin position="23"/>
        <end position="34"/>
    </location>
</feature>
<evidence type="ECO:0000313" key="6">
    <source>
        <dbReference type="EMBL" id="MQY25106.1"/>
    </source>
</evidence>
<dbReference type="InterPro" id="IPR009006">
    <property type="entry name" value="Ala_racemase/Decarboxylase_C"/>
</dbReference>
<keyword evidence="6" id="KW-0456">Lyase</keyword>
<feature type="compositionally biased region" description="Acidic residues" evidence="4">
    <location>
        <begin position="157"/>
        <end position="168"/>
    </location>
</feature>
<gene>
    <name evidence="6" type="primary">lysA_1</name>
    <name evidence="6" type="ORF">NRB56_06610</name>
</gene>
<dbReference type="PRINTS" id="PR01179">
    <property type="entry name" value="ODADCRBXLASE"/>
</dbReference>
<dbReference type="Gene3D" id="2.40.37.10">
    <property type="entry name" value="Lyase, Ornithine Decarboxylase, Chain A, domain 1"/>
    <property type="match status" value="1"/>
</dbReference>
<feature type="region of interest" description="Disordered" evidence="4">
    <location>
        <begin position="1"/>
        <end position="184"/>
    </location>
</feature>
<dbReference type="PANTHER" id="PTHR43727:SF2">
    <property type="entry name" value="GROUP IV DECARBOXYLASE"/>
    <property type="match status" value="1"/>
</dbReference>
<dbReference type="InterPro" id="IPR000183">
    <property type="entry name" value="Orn/DAP/Arg_de-COase"/>
</dbReference>
<protein>
    <submittedName>
        <fullName evidence="6">Diaminopimelate decarboxylase</fullName>
        <ecNumber evidence="6">4.1.1.20</ecNumber>
    </submittedName>
</protein>
<evidence type="ECO:0000259" key="5">
    <source>
        <dbReference type="Pfam" id="PF02784"/>
    </source>
</evidence>